<dbReference type="InterPro" id="IPR027012">
    <property type="entry name" value="Enkurin_dom"/>
</dbReference>
<gene>
    <name evidence="8" type="ORF">C0J50_10127</name>
</gene>
<keyword evidence="5" id="KW-0966">Cell projection</keyword>
<dbReference type="Proteomes" id="UP001205998">
    <property type="component" value="Unassembled WGS sequence"/>
</dbReference>
<dbReference type="GO" id="GO:0005516">
    <property type="term" value="F:calmodulin binding"/>
    <property type="evidence" value="ECO:0007669"/>
    <property type="project" value="TreeGrafter"/>
</dbReference>
<dbReference type="AlphaFoldDB" id="A0AAD5FVV2"/>
<comment type="subcellular location">
    <subcellularLocation>
        <location evidence="1">Cell projection</location>
        <location evidence="1">Cilium</location>
    </subcellularLocation>
    <subcellularLocation>
        <location evidence="2">Cytoplasm</location>
        <location evidence="2">Cytoskeleton</location>
    </subcellularLocation>
</comment>
<feature type="domain" description="Enkurin" evidence="7">
    <location>
        <begin position="1"/>
        <end position="56"/>
    </location>
</feature>
<dbReference type="GO" id="GO:0001669">
    <property type="term" value="C:acrosomal vesicle"/>
    <property type="evidence" value="ECO:0007669"/>
    <property type="project" value="TreeGrafter"/>
</dbReference>
<feature type="coiled-coil region" evidence="6">
    <location>
        <begin position="24"/>
        <end position="51"/>
    </location>
</feature>
<accession>A0AAD5FVV2</accession>
<organism evidence="8 9">
    <name type="scientific">Silurus asotus</name>
    <name type="common">Amur catfish</name>
    <name type="synonym">Parasilurus asotus</name>
    <dbReference type="NCBI Taxonomy" id="30991"/>
    <lineage>
        <taxon>Eukaryota</taxon>
        <taxon>Metazoa</taxon>
        <taxon>Chordata</taxon>
        <taxon>Craniata</taxon>
        <taxon>Vertebrata</taxon>
        <taxon>Euteleostomi</taxon>
        <taxon>Actinopterygii</taxon>
        <taxon>Neopterygii</taxon>
        <taxon>Teleostei</taxon>
        <taxon>Ostariophysi</taxon>
        <taxon>Siluriformes</taxon>
        <taxon>Siluridae</taxon>
        <taxon>Silurus</taxon>
    </lineage>
</organism>
<name>A0AAD5FVV2_SILAS</name>
<dbReference type="PANTHER" id="PTHR21490:SF0">
    <property type="entry name" value="ENKURIN"/>
    <property type="match status" value="1"/>
</dbReference>
<reference evidence="8" key="1">
    <citation type="submission" date="2018-07" db="EMBL/GenBank/DDBJ databases">
        <title>Comparative genomics of catfishes provides insights into carnivory and benthic adaptation.</title>
        <authorList>
            <person name="Zhang Y."/>
            <person name="Wang D."/>
            <person name="Peng Z."/>
            <person name="Zheng S."/>
            <person name="Shao F."/>
            <person name="Tao W."/>
        </authorList>
    </citation>
    <scope>NUCLEOTIDE SEQUENCE</scope>
    <source>
        <strain evidence="8">Chongqing</strain>
    </source>
</reference>
<dbReference type="PANTHER" id="PTHR21490">
    <property type="entry name" value="ENKURIN-RELATED"/>
    <property type="match status" value="1"/>
</dbReference>
<evidence type="ECO:0000256" key="1">
    <source>
        <dbReference type="ARBA" id="ARBA00004138"/>
    </source>
</evidence>
<evidence type="ECO:0000256" key="6">
    <source>
        <dbReference type="SAM" id="Coils"/>
    </source>
</evidence>
<sequence length="59" mass="7201">MQGLKKNWDELNHQYQGLSLFTDIISKKQKKERLESEMKQLEKDIELIKRHKIIYITKN</sequence>
<keyword evidence="6" id="KW-0175">Coiled coil</keyword>
<comment type="caution">
    <text evidence="8">The sequence shown here is derived from an EMBL/GenBank/DDBJ whole genome shotgun (WGS) entry which is preliminary data.</text>
</comment>
<evidence type="ECO:0000259" key="7">
    <source>
        <dbReference type="PROSITE" id="PS51665"/>
    </source>
</evidence>
<dbReference type="InterPro" id="IPR052102">
    <property type="entry name" value="Enkurin_domain-protein"/>
</dbReference>
<evidence type="ECO:0000256" key="2">
    <source>
        <dbReference type="ARBA" id="ARBA00004245"/>
    </source>
</evidence>
<keyword evidence="4" id="KW-0206">Cytoskeleton</keyword>
<evidence type="ECO:0000256" key="3">
    <source>
        <dbReference type="ARBA" id="ARBA00022490"/>
    </source>
</evidence>
<keyword evidence="3" id="KW-0963">Cytoplasm</keyword>
<protein>
    <submittedName>
        <fullName evidence="8">Enkurin</fullName>
    </submittedName>
</protein>
<evidence type="ECO:0000313" key="8">
    <source>
        <dbReference type="EMBL" id="KAI5630553.1"/>
    </source>
</evidence>
<dbReference type="EMBL" id="MU524040">
    <property type="protein sequence ID" value="KAI5630553.1"/>
    <property type="molecule type" value="Genomic_DNA"/>
</dbReference>
<dbReference type="Pfam" id="PF13864">
    <property type="entry name" value="Enkurin"/>
    <property type="match status" value="1"/>
</dbReference>
<evidence type="ECO:0000256" key="4">
    <source>
        <dbReference type="ARBA" id="ARBA00023212"/>
    </source>
</evidence>
<proteinExistence type="predicted"/>
<dbReference type="PROSITE" id="PS51665">
    <property type="entry name" value="ENKURIN"/>
    <property type="match status" value="1"/>
</dbReference>
<evidence type="ECO:0000313" key="9">
    <source>
        <dbReference type="Proteomes" id="UP001205998"/>
    </source>
</evidence>
<keyword evidence="9" id="KW-1185">Reference proteome</keyword>
<dbReference type="GO" id="GO:0005879">
    <property type="term" value="C:axonemal microtubule"/>
    <property type="evidence" value="ECO:0007669"/>
    <property type="project" value="TreeGrafter"/>
</dbReference>
<evidence type="ECO:0000256" key="5">
    <source>
        <dbReference type="ARBA" id="ARBA00023273"/>
    </source>
</evidence>